<proteinExistence type="inferred from homology"/>
<evidence type="ECO:0000313" key="10">
    <source>
        <dbReference type="Proteomes" id="UP000614216"/>
    </source>
</evidence>
<comment type="caution">
    <text evidence="9">The sequence shown here is derived from an EMBL/GenBank/DDBJ whole genome shotgun (WGS) entry which is preliminary data.</text>
</comment>
<dbReference type="SUPFAM" id="SSF47203">
    <property type="entry name" value="Acyl-CoA dehydrogenase C-terminal domain-like"/>
    <property type="match status" value="1"/>
</dbReference>
<dbReference type="Gene3D" id="2.40.110.10">
    <property type="entry name" value="Butyryl-CoA Dehydrogenase, subunit A, domain 2"/>
    <property type="match status" value="1"/>
</dbReference>
<evidence type="ECO:0000256" key="3">
    <source>
        <dbReference type="ARBA" id="ARBA00022630"/>
    </source>
</evidence>
<dbReference type="Pfam" id="PF02771">
    <property type="entry name" value="Acyl-CoA_dh_N"/>
    <property type="match status" value="1"/>
</dbReference>
<feature type="domain" description="Acyl-CoA oxidase/dehydrogenase middle" evidence="7">
    <location>
        <begin position="123"/>
        <end position="213"/>
    </location>
</feature>
<dbReference type="InterPro" id="IPR009075">
    <property type="entry name" value="AcylCo_DH/oxidase_C"/>
</dbReference>
<evidence type="ECO:0000259" key="7">
    <source>
        <dbReference type="Pfam" id="PF02770"/>
    </source>
</evidence>
<feature type="domain" description="Acyl-CoA dehydrogenase/oxidase C-terminal" evidence="6">
    <location>
        <begin position="225"/>
        <end position="374"/>
    </location>
</feature>
<dbReference type="AlphaFoldDB" id="A0A937G3I2"/>
<sequence length="381" mass="41623">MSETVAQTEAAFQVGRVRQFVDKEIRPYTSEFDKEQLIPETLIKKLANKGYLAGNFPKAYGGLGLGPLDYGRLTEEIGRVSPAVRSVLTVHCSLVGESLLRWGSIEQKEKFLPKMASGDTLAAFALSEPSIGSDARNVVTSYTKADKGYLINGKKKWITMGARADLLLVIASCEDQVSAFLVDSNTEGISRSQIMDLMAGRAAYTGEIEFDNVFVPESHLLGNEGGGFAYIVNTALDHGRYSIAWAGLAVAQEALHAMVKYARKRKQFGTGIYNHQLVQEMISNAVVNVEAGRALCTKAAALRAEQHEDATIQTTIAKQFASKIANSVANDALQVHGANGFSTEFIVEQLYREAKVFEVIEGSTQILQQVIARHGLTRFHK</sequence>
<dbReference type="Gene3D" id="1.20.140.10">
    <property type="entry name" value="Butyryl-CoA Dehydrogenase, subunit A, domain 3"/>
    <property type="match status" value="1"/>
</dbReference>
<keyword evidence="10" id="KW-1185">Reference proteome</keyword>
<dbReference type="FunFam" id="1.20.140.10:FF:000004">
    <property type="entry name" value="Acyl-CoA dehydrogenase FadE25"/>
    <property type="match status" value="1"/>
</dbReference>
<evidence type="ECO:0000256" key="5">
    <source>
        <dbReference type="RuleBase" id="RU362125"/>
    </source>
</evidence>
<dbReference type="InterPro" id="IPR036250">
    <property type="entry name" value="AcylCo_DH-like_C"/>
</dbReference>
<dbReference type="GO" id="GO:0003995">
    <property type="term" value="F:acyl-CoA dehydrogenase activity"/>
    <property type="evidence" value="ECO:0007669"/>
    <property type="project" value="TreeGrafter"/>
</dbReference>
<dbReference type="InterPro" id="IPR046373">
    <property type="entry name" value="Acyl-CoA_Oxase/DH_mid-dom_sf"/>
</dbReference>
<dbReference type="InterPro" id="IPR037069">
    <property type="entry name" value="AcylCoA_DH/ox_N_sf"/>
</dbReference>
<dbReference type="Proteomes" id="UP000614216">
    <property type="component" value="Unassembled WGS sequence"/>
</dbReference>
<name>A0A937G3I2_9BACT</name>
<dbReference type="RefSeq" id="WP_202858854.1">
    <property type="nucleotide sequence ID" value="NZ_JAEUGD010000066.1"/>
</dbReference>
<dbReference type="Pfam" id="PF00441">
    <property type="entry name" value="Acyl-CoA_dh_1"/>
    <property type="match status" value="1"/>
</dbReference>
<dbReference type="EMBL" id="JAEUGD010000066">
    <property type="protein sequence ID" value="MBL6449325.1"/>
    <property type="molecule type" value="Genomic_DNA"/>
</dbReference>
<dbReference type="InterPro" id="IPR009100">
    <property type="entry name" value="AcylCoA_DH/oxidase_NM_dom_sf"/>
</dbReference>
<comment type="similarity">
    <text evidence="2 5">Belongs to the acyl-CoA dehydrogenase family.</text>
</comment>
<dbReference type="PANTHER" id="PTHR43884">
    <property type="entry name" value="ACYL-COA DEHYDROGENASE"/>
    <property type="match status" value="1"/>
</dbReference>
<dbReference type="Gene3D" id="1.10.540.10">
    <property type="entry name" value="Acyl-CoA dehydrogenase/oxidase, N-terminal domain"/>
    <property type="match status" value="1"/>
</dbReference>
<evidence type="ECO:0000256" key="2">
    <source>
        <dbReference type="ARBA" id="ARBA00009347"/>
    </source>
</evidence>
<protein>
    <submittedName>
        <fullName evidence="9">Acyl-CoA dehydrogenase family protein</fullName>
    </submittedName>
</protein>
<evidence type="ECO:0000256" key="1">
    <source>
        <dbReference type="ARBA" id="ARBA00001974"/>
    </source>
</evidence>
<evidence type="ECO:0000313" key="9">
    <source>
        <dbReference type="EMBL" id="MBL6449325.1"/>
    </source>
</evidence>
<dbReference type="PANTHER" id="PTHR43884:SF12">
    <property type="entry name" value="ISOVALERYL-COA DEHYDROGENASE, MITOCHONDRIAL-RELATED"/>
    <property type="match status" value="1"/>
</dbReference>
<dbReference type="SUPFAM" id="SSF56645">
    <property type="entry name" value="Acyl-CoA dehydrogenase NM domain-like"/>
    <property type="match status" value="1"/>
</dbReference>
<accession>A0A937G3I2</accession>
<evidence type="ECO:0000256" key="4">
    <source>
        <dbReference type="ARBA" id="ARBA00022827"/>
    </source>
</evidence>
<reference evidence="9" key="1">
    <citation type="submission" date="2021-01" db="EMBL/GenBank/DDBJ databases">
        <title>Fulvivirga kasyanovii gen. nov., sp nov., a novel member of the phylum Bacteroidetes isolated from seawater in a mussel farm.</title>
        <authorList>
            <person name="Zhao L.-H."/>
            <person name="Wang Z.-J."/>
        </authorList>
    </citation>
    <scope>NUCLEOTIDE SEQUENCE</scope>
    <source>
        <strain evidence="9">29W222</strain>
    </source>
</reference>
<feature type="domain" description="Acyl-CoA dehydrogenase/oxidase N-terminal" evidence="8">
    <location>
        <begin position="16"/>
        <end position="119"/>
    </location>
</feature>
<keyword evidence="4 5" id="KW-0274">FAD</keyword>
<dbReference type="InterPro" id="IPR006091">
    <property type="entry name" value="Acyl-CoA_Oxase/DH_mid-dom"/>
</dbReference>
<dbReference type="GO" id="GO:0050660">
    <property type="term" value="F:flavin adenine dinucleotide binding"/>
    <property type="evidence" value="ECO:0007669"/>
    <property type="project" value="InterPro"/>
</dbReference>
<evidence type="ECO:0000259" key="8">
    <source>
        <dbReference type="Pfam" id="PF02771"/>
    </source>
</evidence>
<evidence type="ECO:0000259" key="6">
    <source>
        <dbReference type="Pfam" id="PF00441"/>
    </source>
</evidence>
<organism evidence="9 10">
    <name type="scientific">Fulvivirga marina</name>
    <dbReference type="NCBI Taxonomy" id="2494733"/>
    <lineage>
        <taxon>Bacteria</taxon>
        <taxon>Pseudomonadati</taxon>
        <taxon>Bacteroidota</taxon>
        <taxon>Cytophagia</taxon>
        <taxon>Cytophagales</taxon>
        <taxon>Fulvivirgaceae</taxon>
        <taxon>Fulvivirga</taxon>
    </lineage>
</organism>
<dbReference type="Pfam" id="PF02770">
    <property type="entry name" value="Acyl-CoA_dh_M"/>
    <property type="match status" value="1"/>
</dbReference>
<dbReference type="InterPro" id="IPR013786">
    <property type="entry name" value="AcylCoA_DH/ox_N"/>
</dbReference>
<keyword evidence="5" id="KW-0560">Oxidoreductase</keyword>
<comment type="cofactor">
    <cofactor evidence="1 5">
        <name>FAD</name>
        <dbReference type="ChEBI" id="CHEBI:57692"/>
    </cofactor>
</comment>
<keyword evidence="3 5" id="KW-0285">Flavoprotein</keyword>
<gene>
    <name evidence="9" type="ORF">JMN32_23645</name>
</gene>